<evidence type="ECO:0000313" key="2">
    <source>
        <dbReference type="Proteomes" id="UP000036780"/>
    </source>
</evidence>
<dbReference type="InterPro" id="IPR021866">
    <property type="entry name" value="SpoIIAA-like"/>
</dbReference>
<dbReference type="SUPFAM" id="SSF52091">
    <property type="entry name" value="SpoIIaa-like"/>
    <property type="match status" value="1"/>
</dbReference>
<dbReference type="GeneID" id="66869832"/>
<gene>
    <name evidence="1" type="ORF">AFK71_04575</name>
</gene>
<dbReference type="OrthoDB" id="2389786at2"/>
<dbReference type="EMBL" id="LGTO01000004">
    <property type="protein sequence ID" value="KNE22076.1"/>
    <property type="molecule type" value="Genomic_DNA"/>
</dbReference>
<name>A0A0L0QU40_VIRPA</name>
<evidence type="ECO:0008006" key="3">
    <source>
        <dbReference type="Google" id="ProtNLM"/>
    </source>
</evidence>
<dbReference type="Gene3D" id="3.40.50.10600">
    <property type="entry name" value="SpoIIaa-like domains"/>
    <property type="match status" value="1"/>
</dbReference>
<sequence>MIKITPAPFDNALEIEIQGKVEKEDLHHFEEFFMMKRQEHSKVNILLSIENMEGVTLKGALEDLKMTQHLKDIHKMAVVSDKKWVEMGVKLEGILPETELKHFAPKDKSQAQRWLGT</sequence>
<dbReference type="PATRIC" id="fig|1473.5.peg.3882"/>
<proteinExistence type="predicted"/>
<comment type="caution">
    <text evidence="1">The sequence shown here is derived from an EMBL/GenBank/DDBJ whole genome shotgun (WGS) entry which is preliminary data.</text>
</comment>
<protein>
    <recommendedName>
        <fullName evidence="3">STAS/SEC14 domain-containing protein</fullName>
    </recommendedName>
</protein>
<dbReference type="InterPro" id="IPR036513">
    <property type="entry name" value="STAS_dom_sf"/>
</dbReference>
<organism evidence="1 2">
    <name type="scientific">Virgibacillus pantothenticus</name>
    <dbReference type="NCBI Taxonomy" id="1473"/>
    <lineage>
        <taxon>Bacteria</taxon>
        <taxon>Bacillati</taxon>
        <taxon>Bacillota</taxon>
        <taxon>Bacilli</taxon>
        <taxon>Bacillales</taxon>
        <taxon>Bacillaceae</taxon>
        <taxon>Virgibacillus</taxon>
    </lineage>
</organism>
<accession>A0A0L0QU40</accession>
<evidence type="ECO:0000313" key="1">
    <source>
        <dbReference type="EMBL" id="KNE22076.1"/>
    </source>
</evidence>
<dbReference type="AlphaFoldDB" id="A0A0L0QU40"/>
<dbReference type="Proteomes" id="UP000036780">
    <property type="component" value="Unassembled WGS sequence"/>
</dbReference>
<dbReference type="RefSeq" id="WP_050350360.1">
    <property type="nucleotide sequence ID" value="NZ_BOSN01000005.1"/>
</dbReference>
<dbReference type="InterPro" id="IPR038396">
    <property type="entry name" value="SpoIIAA-like_sf"/>
</dbReference>
<keyword evidence="2" id="KW-1185">Reference proteome</keyword>
<reference evidence="2" key="1">
    <citation type="submission" date="2015-07" db="EMBL/GenBank/DDBJ databases">
        <title>Fjat-10053 dsm26.</title>
        <authorList>
            <person name="Liu B."/>
            <person name="Wang J."/>
            <person name="Zhu Y."/>
            <person name="Liu G."/>
            <person name="Chen Q."/>
            <person name="Chen Z."/>
            <person name="Lan J."/>
            <person name="Che J."/>
            <person name="Ge C."/>
            <person name="Shi H."/>
            <person name="Pan Z."/>
            <person name="Liu X."/>
        </authorList>
    </citation>
    <scope>NUCLEOTIDE SEQUENCE [LARGE SCALE GENOMIC DNA]</scope>
    <source>
        <strain evidence="2">DSM 26</strain>
    </source>
</reference>
<dbReference type="Pfam" id="PF11964">
    <property type="entry name" value="SpoIIAA-like"/>
    <property type="match status" value="1"/>
</dbReference>